<reference evidence="1 2" key="1">
    <citation type="journal article" date="2019" name="Commun. Biol.">
        <title>The bagworm genome reveals a unique fibroin gene that provides high tensile strength.</title>
        <authorList>
            <person name="Kono N."/>
            <person name="Nakamura H."/>
            <person name="Ohtoshi R."/>
            <person name="Tomita M."/>
            <person name="Numata K."/>
            <person name="Arakawa K."/>
        </authorList>
    </citation>
    <scope>NUCLEOTIDE SEQUENCE [LARGE SCALE GENOMIC DNA]</scope>
</reference>
<gene>
    <name evidence="1" type="ORF">EVAR_35336_1</name>
</gene>
<sequence>MDNRNPKGVTICVADLLIMNGISDEEGKGTMEGDWCDEERNRPPELPLTEWKLLSHVRILKRPVTAPLVPTFGGAAVARGAHTRTSSGSSRLKGSLYADAGASAMRPLALHKGVGVRRKPPKIQKNIDFRVTH</sequence>
<evidence type="ECO:0000313" key="2">
    <source>
        <dbReference type="Proteomes" id="UP000299102"/>
    </source>
</evidence>
<accession>A0A4C1XHS2</accession>
<evidence type="ECO:0000313" key="1">
    <source>
        <dbReference type="EMBL" id="GBP63446.1"/>
    </source>
</evidence>
<dbReference type="AlphaFoldDB" id="A0A4C1XHS2"/>
<comment type="caution">
    <text evidence="1">The sequence shown here is derived from an EMBL/GenBank/DDBJ whole genome shotgun (WGS) entry which is preliminary data.</text>
</comment>
<proteinExistence type="predicted"/>
<organism evidence="1 2">
    <name type="scientific">Eumeta variegata</name>
    <name type="common">Bagworm moth</name>
    <name type="synonym">Eumeta japonica</name>
    <dbReference type="NCBI Taxonomy" id="151549"/>
    <lineage>
        <taxon>Eukaryota</taxon>
        <taxon>Metazoa</taxon>
        <taxon>Ecdysozoa</taxon>
        <taxon>Arthropoda</taxon>
        <taxon>Hexapoda</taxon>
        <taxon>Insecta</taxon>
        <taxon>Pterygota</taxon>
        <taxon>Neoptera</taxon>
        <taxon>Endopterygota</taxon>
        <taxon>Lepidoptera</taxon>
        <taxon>Glossata</taxon>
        <taxon>Ditrysia</taxon>
        <taxon>Tineoidea</taxon>
        <taxon>Psychidae</taxon>
        <taxon>Oiketicinae</taxon>
        <taxon>Eumeta</taxon>
    </lineage>
</organism>
<dbReference type="Proteomes" id="UP000299102">
    <property type="component" value="Unassembled WGS sequence"/>
</dbReference>
<keyword evidence="2" id="KW-1185">Reference proteome</keyword>
<name>A0A4C1XHS2_EUMVA</name>
<dbReference type="EMBL" id="BGZK01000869">
    <property type="protein sequence ID" value="GBP63446.1"/>
    <property type="molecule type" value="Genomic_DNA"/>
</dbReference>
<protein>
    <submittedName>
        <fullName evidence="1">Uncharacterized protein</fullName>
    </submittedName>
</protein>